<dbReference type="Pfam" id="PF12799">
    <property type="entry name" value="LRR_4"/>
    <property type="match status" value="1"/>
</dbReference>
<accession>A0A819DZG7</accession>
<gene>
    <name evidence="4" type="ORF">BYL167_LOCUS11613</name>
    <name evidence="3" type="ORF">OVN521_LOCUS6308</name>
</gene>
<keyword evidence="5" id="KW-1185">Reference proteome</keyword>
<dbReference type="InterPro" id="IPR032675">
    <property type="entry name" value="LRR_dom_sf"/>
</dbReference>
<evidence type="ECO:0000313" key="3">
    <source>
        <dbReference type="EMBL" id="CAF3841855.1"/>
    </source>
</evidence>
<dbReference type="AlphaFoldDB" id="A0A819DZG7"/>
<organism evidence="3 5">
    <name type="scientific">Rotaria magnacalcarata</name>
    <dbReference type="NCBI Taxonomy" id="392030"/>
    <lineage>
        <taxon>Eukaryota</taxon>
        <taxon>Metazoa</taxon>
        <taxon>Spiralia</taxon>
        <taxon>Gnathifera</taxon>
        <taxon>Rotifera</taxon>
        <taxon>Eurotatoria</taxon>
        <taxon>Bdelloidea</taxon>
        <taxon>Philodinida</taxon>
        <taxon>Philodinidae</taxon>
        <taxon>Rotaria</taxon>
    </lineage>
</organism>
<keyword evidence="2" id="KW-0677">Repeat</keyword>
<dbReference type="Proteomes" id="UP000681967">
    <property type="component" value="Unassembled WGS sequence"/>
</dbReference>
<dbReference type="Proteomes" id="UP000663866">
    <property type="component" value="Unassembled WGS sequence"/>
</dbReference>
<proteinExistence type="predicted"/>
<evidence type="ECO:0000313" key="4">
    <source>
        <dbReference type="EMBL" id="CAF3962297.1"/>
    </source>
</evidence>
<evidence type="ECO:0000256" key="1">
    <source>
        <dbReference type="ARBA" id="ARBA00022614"/>
    </source>
</evidence>
<dbReference type="Gene3D" id="3.80.10.10">
    <property type="entry name" value="Ribonuclease Inhibitor"/>
    <property type="match status" value="1"/>
</dbReference>
<dbReference type="PROSITE" id="PS51450">
    <property type="entry name" value="LRR"/>
    <property type="match status" value="3"/>
</dbReference>
<evidence type="ECO:0000256" key="2">
    <source>
        <dbReference type="ARBA" id="ARBA00022737"/>
    </source>
</evidence>
<comment type="caution">
    <text evidence="3">The sequence shown here is derived from an EMBL/GenBank/DDBJ whole genome shotgun (WGS) entry which is preliminary data.</text>
</comment>
<protein>
    <submittedName>
        <fullName evidence="3">Uncharacterized protein</fullName>
    </submittedName>
</protein>
<evidence type="ECO:0000313" key="5">
    <source>
        <dbReference type="Proteomes" id="UP000663866"/>
    </source>
</evidence>
<dbReference type="InterPro" id="IPR025875">
    <property type="entry name" value="Leu-rich_rpt_4"/>
</dbReference>
<reference evidence="3" key="1">
    <citation type="submission" date="2021-02" db="EMBL/GenBank/DDBJ databases">
        <authorList>
            <person name="Nowell W R."/>
        </authorList>
    </citation>
    <scope>NUCLEOTIDE SEQUENCE</scope>
</reference>
<dbReference type="EMBL" id="CAJOBH010003691">
    <property type="protein sequence ID" value="CAF3962297.1"/>
    <property type="molecule type" value="Genomic_DNA"/>
</dbReference>
<dbReference type="GO" id="GO:0005737">
    <property type="term" value="C:cytoplasm"/>
    <property type="evidence" value="ECO:0007669"/>
    <property type="project" value="TreeGrafter"/>
</dbReference>
<dbReference type="EMBL" id="CAJOBG010000657">
    <property type="protein sequence ID" value="CAF3841855.1"/>
    <property type="molecule type" value="Genomic_DNA"/>
</dbReference>
<dbReference type="InterPro" id="IPR001611">
    <property type="entry name" value="Leu-rich_rpt"/>
</dbReference>
<dbReference type="GO" id="GO:0036158">
    <property type="term" value="P:outer dynein arm assembly"/>
    <property type="evidence" value="ECO:0007669"/>
    <property type="project" value="TreeGrafter"/>
</dbReference>
<sequence length="347" mass="38882">MMANQPNHKSTDLLAEIRPIKLKKPDLVQPLSRPNAIQISSDFKIPNTRIQSNESPSYEPLVTISDNDETDGEDFISPIQKLTKEELREELKAFQSTTTNTSTHALLANDNDDDTGELQFRTQQQIMSDTKSLIDIIKHEQGHFDAECILFIDLSCRNLTDANSLSVCRNLIILNLNNNNLTNVRGFGTLIQLKSLSLAENQISSLDGLQSCESLETLNVAGNNLTGLKSLAPLLNLIHLRSLCLTDRQNNLTNPLCDFPSYQKDVKNNLPNLDTLDNEWLGQGFQEHLTSLESAVEQLETSYNISKSKTNEKPTIIITKAASSDRSVHVANEEYEELFQTIQMLVK</sequence>
<dbReference type="PANTHER" id="PTHR18849">
    <property type="entry name" value="LEUCINE RICH REPEAT PROTEIN"/>
    <property type="match status" value="1"/>
</dbReference>
<dbReference type="PANTHER" id="PTHR18849:SF8">
    <property type="entry name" value="LEUCINE-RICH REPEAT-CONTAINING PROTEIN 61"/>
    <property type="match status" value="1"/>
</dbReference>
<name>A0A819DZG7_9BILA</name>
<dbReference type="SUPFAM" id="SSF52058">
    <property type="entry name" value="L domain-like"/>
    <property type="match status" value="1"/>
</dbReference>
<keyword evidence="1" id="KW-0433">Leucine-rich repeat</keyword>